<dbReference type="HOGENOM" id="CLU_102622_1_2_1"/>
<dbReference type="AlphaFoldDB" id="W9WPX9"/>
<dbReference type="PANTHER" id="PTHR33112">
    <property type="entry name" value="DOMAIN PROTEIN, PUTATIVE-RELATED"/>
    <property type="match status" value="1"/>
</dbReference>
<dbReference type="EMBL" id="AMGX01000010">
    <property type="protein sequence ID" value="EXJ69958.1"/>
    <property type="molecule type" value="Genomic_DNA"/>
</dbReference>
<dbReference type="RefSeq" id="XP_007745810.1">
    <property type="nucleotide sequence ID" value="XM_007747620.1"/>
</dbReference>
<dbReference type="Proteomes" id="UP000019471">
    <property type="component" value="Unassembled WGS sequence"/>
</dbReference>
<dbReference type="Pfam" id="PF06985">
    <property type="entry name" value="HET"/>
    <property type="match status" value="1"/>
</dbReference>
<name>W9WPX9_9EURO</name>
<sequence>MGGKRHIAKPERFWAIDVKRKCVCALPPASRYITLNYCWTRGETLKLIKANAVGLLRTGSLEKVMQELPRTIQDAIEFVFDFGEAYLWVDALCILQDCNDEKQFQLSQMDRVYGSA</sequence>
<dbReference type="GeneID" id="19191737"/>
<dbReference type="InterPro" id="IPR010730">
    <property type="entry name" value="HET"/>
</dbReference>
<feature type="domain" description="Heterokaryon incompatibility" evidence="1">
    <location>
        <begin position="32"/>
        <end position="116"/>
    </location>
</feature>
<proteinExistence type="predicted"/>
<organism evidence="2 3">
    <name type="scientific">Cladophialophora psammophila CBS 110553</name>
    <dbReference type="NCBI Taxonomy" id="1182543"/>
    <lineage>
        <taxon>Eukaryota</taxon>
        <taxon>Fungi</taxon>
        <taxon>Dikarya</taxon>
        <taxon>Ascomycota</taxon>
        <taxon>Pezizomycotina</taxon>
        <taxon>Eurotiomycetes</taxon>
        <taxon>Chaetothyriomycetidae</taxon>
        <taxon>Chaetothyriales</taxon>
        <taxon>Herpotrichiellaceae</taxon>
        <taxon>Cladophialophora</taxon>
    </lineage>
</organism>
<evidence type="ECO:0000313" key="2">
    <source>
        <dbReference type="EMBL" id="EXJ69958.1"/>
    </source>
</evidence>
<keyword evidence="3" id="KW-1185">Reference proteome</keyword>
<accession>W9WPX9</accession>
<gene>
    <name evidence="2" type="ORF">A1O5_07031</name>
</gene>
<reference evidence="2 3" key="1">
    <citation type="submission" date="2013-03" db="EMBL/GenBank/DDBJ databases">
        <title>The Genome Sequence of Cladophialophora psammophila CBS 110553.</title>
        <authorList>
            <consortium name="The Broad Institute Genomics Platform"/>
            <person name="Cuomo C."/>
            <person name="de Hoog S."/>
            <person name="Gorbushina A."/>
            <person name="Walker B."/>
            <person name="Young S.K."/>
            <person name="Zeng Q."/>
            <person name="Gargeya S."/>
            <person name="Fitzgerald M."/>
            <person name="Haas B."/>
            <person name="Abouelleil A."/>
            <person name="Allen A.W."/>
            <person name="Alvarado L."/>
            <person name="Arachchi H.M."/>
            <person name="Berlin A.M."/>
            <person name="Chapman S.B."/>
            <person name="Gainer-Dewar J."/>
            <person name="Goldberg J."/>
            <person name="Griggs A."/>
            <person name="Gujja S."/>
            <person name="Hansen M."/>
            <person name="Howarth C."/>
            <person name="Imamovic A."/>
            <person name="Ireland A."/>
            <person name="Larimer J."/>
            <person name="McCowan C."/>
            <person name="Murphy C."/>
            <person name="Pearson M."/>
            <person name="Poon T.W."/>
            <person name="Priest M."/>
            <person name="Roberts A."/>
            <person name="Saif S."/>
            <person name="Shea T."/>
            <person name="Sisk P."/>
            <person name="Sykes S."/>
            <person name="Wortman J."/>
            <person name="Nusbaum C."/>
            <person name="Birren B."/>
        </authorList>
    </citation>
    <scope>NUCLEOTIDE SEQUENCE [LARGE SCALE GENOMIC DNA]</scope>
    <source>
        <strain evidence="2 3">CBS 110553</strain>
    </source>
</reference>
<comment type="caution">
    <text evidence="2">The sequence shown here is derived from an EMBL/GenBank/DDBJ whole genome shotgun (WGS) entry which is preliminary data.</text>
</comment>
<dbReference type="PANTHER" id="PTHR33112:SF12">
    <property type="entry name" value="HETEROKARYON INCOMPATIBILITY DOMAIN-CONTAINING PROTEIN"/>
    <property type="match status" value="1"/>
</dbReference>
<protein>
    <recommendedName>
        <fullName evidence="1">Heterokaryon incompatibility domain-containing protein</fullName>
    </recommendedName>
</protein>
<evidence type="ECO:0000259" key="1">
    <source>
        <dbReference type="Pfam" id="PF06985"/>
    </source>
</evidence>
<dbReference type="STRING" id="1182543.W9WPX9"/>
<dbReference type="OrthoDB" id="5135333at2759"/>
<evidence type="ECO:0000313" key="3">
    <source>
        <dbReference type="Proteomes" id="UP000019471"/>
    </source>
</evidence>